<keyword evidence="1" id="KW-0175">Coiled coil</keyword>
<gene>
    <name evidence="2" type="ORF">TIFTF001_030593</name>
</gene>
<sequence length="270" mass="31595">MMRLMELENAMDRTTYQYDRLNKASNDIENGNAEIRAEIEAHKLRTSKSDEKLAKVVTKKKKSVKKILSLEKHIRRLLEEIEQDRKKSLQLQQQMLDLKAAQEHLEVVWRQEVKAKELALNELQEELRLKEEAEVKIKRRQQAFHQKMETDHLKHKGEIQRLEQEIAHLEMSSEASGDTYHLPEYLFSWESKVLQTNADTFQNQLPGPGSSEWTGLSENEVTYDRVCMICMEKEVSVLFLTCAHQVLCAKCNNDCCDKMEGLTSKRFLEE</sequence>
<evidence type="ECO:0008006" key="4">
    <source>
        <dbReference type="Google" id="ProtNLM"/>
    </source>
</evidence>
<dbReference type="Proteomes" id="UP001187192">
    <property type="component" value="Unassembled WGS sequence"/>
</dbReference>
<dbReference type="PANTHER" id="PTHR46405">
    <property type="entry name" value="OS05G0141500 PROTEIN"/>
    <property type="match status" value="1"/>
</dbReference>
<evidence type="ECO:0000313" key="2">
    <source>
        <dbReference type="EMBL" id="GMN61508.1"/>
    </source>
</evidence>
<proteinExistence type="predicted"/>
<protein>
    <recommendedName>
        <fullName evidence="4">RING-type domain-containing protein</fullName>
    </recommendedName>
</protein>
<evidence type="ECO:0000256" key="1">
    <source>
        <dbReference type="SAM" id="Coils"/>
    </source>
</evidence>
<dbReference type="Gene3D" id="3.30.40.10">
    <property type="entry name" value="Zinc/RING finger domain, C3HC4 (zinc finger)"/>
    <property type="match status" value="1"/>
</dbReference>
<dbReference type="InterPro" id="IPR013083">
    <property type="entry name" value="Znf_RING/FYVE/PHD"/>
</dbReference>
<keyword evidence="3" id="KW-1185">Reference proteome</keyword>
<dbReference type="AlphaFoldDB" id="A0AA88DTY6"/>
<dbReference type="PANTHER" id="PTHR46405:SF3">
    <property type="entry name" value="RING_U-BOX SUPERFAMILY PROTEIN"/>
    <property type="match status" value="1"/>
</dbReference>
<reference evidence="2" key="1">
    <citation type="submission" date="2023-07" db="EMBL/GenBank/DDBJ databases">
        <title>draft genome sequence of fig (Ficus carica).</title>
        <authorList>
            <person name="Takahashi T."/>
            <person name="Nishimura K."/>
        </authorList>
    </citation>
    <scope>NUCLEOTIDE SEQUENCE</scope>
</reference>
<organism evidence="2 3">
    <name type="scientific">Ficus carica</name>
    <name type="common">Common fig</name>
    <dbReference type="NCBI Taxonomy" id="3494"/>
    <lineage>
        <taxon>Eukaryota</taxon>
        <taxon>Viridiplantae</taxon>
        <taxon>Streptophyta</taxon>
        <taxon>Embryophyta</taxon>
        <taxon>Tracheophyta</taxon>
        <taxon>Spermatophyta</taxon>
        <taxon>Magnoliopsida</taxon>
        <taxon>eudicotyledons</taxon>
        <taxon>Gunneridae</taxon>
        <taxon>Pentapetalae</taxon>
        <taxon>rosids</taxon>
        <taxon>fabids</taxon>
        <taxon>Rosales</taxon>
        <taxon>Moraceae</taxon>
        <taxon>Ficeae</taxon>
        <taxon>Ficus</taxon>
    </lineage>
</organism>
<dbReference type="EMBL" id="BTGU01000113">
    <property type="protein sequence ID" value="GMN61508.1"/>
    <property type="molecule type" value="Genomic_DNA"/>
</dbReference>
<feature type="coiled-coil region" evidence="1">
    <location>
        <begin position="67"/>
        <end position="172"/>
    </location>
</feature>
<name>A0AA88DTY6_FICCA</name>
<comment type="caution">
    <text evidence="2">The sequence shown here is derived from an EMBL/GenBank/DDBJ whole genome shotgun (WGS) entry which is preliminary data.</text>
</comment>
<evidence type="ECO:0000313" key="3">
    <source>
        <dbReference type="Proteomes" id="UP001187192"/>
    </source>
</evidence>
<dbReference type="InterPro" id="IPR046934">
    <property type="entry name" value="PIR2-like"/>
</dbReference>
<accession>A0AA88DTY6</accession>
<dbReference type="Pfam" id="PF13920">
    <property type="entry name" value="zf-C3HC4_3"/>
    <property type="match status" value="1"/>
</dbReference>